<keyword evidence="2 10" id="KW-0328">Glycosyltransferase</keyword>
<evidence type="ECO:0000256" key="1">
    <source>
        <dbReference type="ARBA" id="ARBA00009558"/>
    </source>
</evidence>
<dbReference type="Proteomes" id="UP000694386">
    <property type="component" value="Unplaced"/>
</dbReference>
<evidence type="ECO:0000256" key="5">
    <source>
        <dbReference type="ARBA" id="ARBA00022729"/>
    </source>
</evidence>
<evidence type="ECO:0000256" key="3">
    <source>
        <dbReference type="ARBA" id="ARBA00022679"/>
    </source>
</evidence>
<accession>A0A8C2MLN4</accession>
<evidence type="ECO:0000313" key="12">
    <source>
        <dbReference type="Proteomes" id="UP000694386"/>
    </source>
</evidence>
<sequence length="485" mass="55635">RGRLYRGLAESFNLDMAPDAFDDQYEGCVQDMEKKAPQLLEEDFSMNKDLKIEWEKAEEKWKEIKKTRSYPKGFSDYHGTALVTYTGAIYLDFNKAVREFKKNPSNFHYKAFHYYLTRALQLLNNKKCYTVYRGTTNKFHYSGKGSVRFGQFASSSLEERVALNGFGGASGTLFIIETCLGVHITEFSHNPEQKEVLIPGYEVYHKLFFNLRMTSKIHMFLLTWLLTQKVTGLAESSNLDLAPDAFDDQYEGCVQEMEKKAPQLLEEDFNMNKDLKVAWEMAEDKWQEIKKTRSYPKGFSDYHGTAVVVYTGNNIYKNFNRALREFKKNPSNFHYKAFHYYLTRALQLLNNNKCYPVYRGTTNKFHYNRMGSVRFGQFASSSFDKKIALENFGGANGTLFTIETCLGVNITGFSYYPSEKEVLIPGYEVFNKVTVTPSGKANVNIFLNSPQRGKSSFNCFYSSGECGSVSAFEGIVQVSFIVILP</sequence>
<keyword evidence="3 10" id="KW-0808">Transferase</keyword>
<evidence type="ECO:0000256" key="10">
    <source>
        <dbReference type="RuleBase" id="RU361228"/>
    </source>
</evidence>
<dbReference type="SUPFAM" id="SSF56399">
    <property type="entry name" value="ADP-ribosylation"/>
    <property type="match status" value="2"/>
</dbReference>
<dbReference type="InterPro" id="IPR050999">
    <property type="entry name" value="ADP-ribosyltransferase_ARG"/>
</dbReference>
<reference evidence="11" key="2">
    <citation type="submission" date="2025-09" db="UniProtKB">
        <authorList>
            <consortium name="Ensembl"/>
        </authorList>
    </citation>
    <scope>IDENTIFICATION</scope>
</reference>
<dbReference type="PRINTS" id="PR00970">
    <property type="entry name" value="RIBTRNSFRASE"/>
</dbReference>
<dbReference type="AlphaFoldDB" id="A0A8C2MLN4"/>
<dbReference type="EC" id="2.4.2.31" evidence="10"/>
<keyword evidence="8" id="KW-1015">Disulfide bond</keyword>
<reference evidence="11" key="1">
    <citation type="submission" date="2025-08" db="UniProtKB">
        <authorList>
            <consortium name="Ensembl"/>
        </authorList>
    </citation>
    <scope>IDENTIFICATION</scope>
</reference>
<dbReference type="PANTHER" id="PTHR10339:SF24">
    <property type="entry name" value="T-CELL ECTO-ADP-RIBOSYLTRANSFERASE 1-RELATED"/>
    <property type="match status" value="1"/>
</dbReference>
<dbReference type="GO" id="GO:0106274">
    <property type="term" value="F:NAD+-protein-arginine ADP-ribosyltransferase activity"/>
    <property type="evidence" value="ECO:0007669"/>
    <property type="project" value="UniProtKB-EC"/>
</dbReference>
<evidence type="ECO:0000256" key="9">
    <source>
        <dbReference type="ARBA" id="ARBA00047597"/>
    </source>
</evidence>
<dbReference type="FunFam" id="3.90.176.10:FF:000001">
    <property type="entry name" value="NAD(P)(+)--arginine ADP-ribosyltransferase"/>
    <property type="match status" value="2"/>
</dbReference>
<keyword evidence="6 10" id="KW-0521">NADP</keyword>
<evidence type="ECO:0000256" key="7">
    <source>
        <dbReference type="ARBA" id="ARBA00023027"/>
    </source>
</evidence>
<dbReference type="PROSITE" id="PS51996">
    <property type="entry name" value="TR_MART"/>
    <property type="match status" value="2"/>
</dbReference>
<dbReference type="Gene3D" id="3.90.176.10">
    <property type="entry name" value="Toxin ADP-ribosyltransferase, Chain A, domain 1"/>
    <property type="match status" value="2"/>
</dbReference>
<dbReference type="InterPro" id="IPR000768">
    <property type="entry name" value="ART"/>
</dbReference>
<evidence type="ECO:0000256" key="6">
    <source>
        <dbReference type="ARBA" id="ARBA00022857"/>
    </source>
</evidence>
<dbReference type="Pfam" id="PF01129">
    <property type="entry name" value="ART"/>
    <property type="match status" value="2"/>
</dbReference>
<dbReference type="PROSITE" id="PS01291">
    <property type="entry name" value="ART"/>
    <property type="match status" value="2"/>
</dbReference>
<protein>
    <recommendedName>
        <fullName evidence="10">NAD(P)(+)--arginine ADP-ribosyltransferase</fullName>
        <ecNumber evidence="10">2.4.2.31</ecNumber>
    </recommendedName>
    <alternativeName>
        <fullName evidence="10">Mono(ADP-ribosyl)transferase</fullName>
    </alternativeName>
</protein>
<name>A0A8C2MLN4_CRIGR</name>
<keyword evidence="5" id="KW-0732">Signal</keyword>
<proteinExistence type="inferred from homology"/>
<dbReference type="GO" id="GO:0003950">
    <property type="term" value="F:NAD+ poly-ADP-ribosyltransferase activity"/>
    <property type="evidence" value="ECO:0007669"/>
    <property type="project" value="TreeGrafter"/>
</dbReference>
<evidence type="ECO:0000256" key="4">
    <source>
        <dbReference type="ARBA" id="ARBA00022695"/>
    </source>
</evidence>
<dbReference type="GO" id="GO:0016779">
    <property type="term" value="F:nucleotidyltransferase activity"/>
    <property type="evidence" value="ECO:0007669"/>
    <property type="project" value="UniProtKB-KW"/>
</dbReference>
<keyword evidence="4" id="KW-0548">Nucleotidyltransferase</keyword>
<evidence type="ECO:0000256" key="2">
    <source>
        <dbReference type="ARBA" id="ARBA00022676"/>
    </source>
</evidence>
<comment type="similarity">
    <text evidence="1 10">Belongs to the Arg-specific ADP-ribosyltransferase family.</text>
</comment>
<dbReference type="PANTHER" id="PTHR10339">
    <property type="entry name" value="ADP-RIBOSYLTRANSFERASE"/>
    <property type="match status" value="1"/>
</dbReference>
<dbReference type="Ensembl" id="ENSCGRT00001024004.1">
    <property type="protein sequence ID" value="ENSCGRP00001019760.1"/>
    <property type="gene ID" value="ENSCGRG00001019112.1"/>
</dbReference>
<evidence type="ECO:0000313" key="11">
    <source>
        <dbReference type="Ensembl" id="ENSCGRP00001019760.1"/>
    </source>
</evidence>
<evidence type="ECO:0000256" key="8">
    <source>
        <dbReference type="ARBA" id="ARBA00023157"/>
    </source>
</evidence>
<keyword evidence="7 10" id="KW-0520">NAD</keyword>
<organism evidence="11 12">
    <name type="scientific">Cricetulus griseus</name>
    <name type="common">Chinese hamster</name>
    <name type="synonym">Cricetulus barabensis griseus</name>
    <dbReference type="NCBI Taxonomy" id="10029"/>
    <lineage>
        <taxon>Eukaryota</taxon>
        <taxon>Metazoa</taxon>
        <taxon>Chordata</taxon>
        <taxon>Craniata</taxon>
        <taxon>Vertebrata</taxon>
        <taxon>Euteleostomi</taxon>
        <taxon>Mammalia</taxon>
        <taxon>Eutheria</taxon>
        <taxon>Euarchontoglires</taxon>
        <taxon>Glires</taxon>
        <taxon>Rodentia</taxon>
        <taxon>Myomorpha</taxon>
        <taxon>Muroidea</taxon>
        <taxon>Cricetidae</taxon>
        <taxon>Cricetinae</taxon>
        <taxon>Cricetulus</taxon>
    </lineage>
</organism>
<comment type="catalytic activity">
    <reaction evidence="9 10">
        <text>L-arginyl-[protein] + NAD(+) = N(omega)-(ADP-D-ribosyl)-L-arginyl-[protein] + nicotinamide + H(+)</text>
        <dbReference type="Rhea" id="RHEA:19149"/>
        <dbReference type="Rhea" id="RHEA-COMP:10532"/>
        <dbReference type="Rhea" id="RHEA-COMP:15087"/>
        <dbReference type="ChEBI" id="CHEBI:15378"/>
        <dbReference type="ChEBI" id="CHEBI:17154"/>
        <dbReference type="ChEBI" id="CHEBI:29965"/>
        <dbReference type="ChEBI" id="CHEBI:57540"/>
        <dbReference type="ChEBI" id="CHEBI:142554"/>
        <dbReference type="EC" id="2.4.2.31"/>
    </reaction>
</comment>